<feature type="compositionally biased region" description="Low complexity" evidence="1">
    <location>
        <begin position="302"/>
        <end position="316"/>
    </location>
</feature>
<protein>
    <submittedName>
        <fullName evidence="2">Uncharacterized protein</fullName>
    </submittedName>
</protein>
<evidence type="ECO:0000313" key="2">
    <source>
        <dbReference type="EMBL" id="KAF6212039.1"/>
    </source>
</evidence>
<comment type="caution">
    <text evidence="2">The sequence shown here is derived from an EMBL/GenBank/DDBJ whole genome shotgun (WGS) entry which is preliminary data.</text>
</comment>
<feature type="region of interest" description="Disordered" evidence="1">
    <location>
        <begin position="66"/>
        <end position="128"/>
    </location>
</feature>
<evidence type="ECO:0000256" key="1">
    <source>
        <dbReference type="SAM" id="MobiDB-lite"/>
    </source>
</evidence>
<accession>A0A8S9XTZ3</accession>
<feature type="compositionally biased region" description="Basic and acidic residues" evidence="1">
    <location>
        <begin position="363"/>
        <end position="382"/>
    </location>
</feature>
<feature type="compositionally biased region" description="Low complexity" evidence="1">
    <location>
        <begin position="283"/>
        <end position="293"/>
    </location>
</feature>
<feature type="compositionally biased region" description="Polar residues" evidence="1">
    <location>
        <begin position="37"/>
        <end position="54"/>
    </location>
</feature>
<dbReference type="AlphaFoldDB" id="A0A8S9XTZ3"/>
<evidence type="ECO:0000313" key="3">
    <source>
        <dbReference type="Proteomes" id="UP000466442"/>
    </source>
</evidence>
<feature type="compositionally biased region" description="Basic and acidic residues" evidence="1">
    <location>
        <begin position="66"/>
        <end position="78"/>
    </location>
</feature>
<feature type="region of interest" description="Disordered" evidence="1">
    <location>
        <begin position="175"/>
        <end position="391"/>
    </location>
</feature>
<dbReference type="EMBL" id="WIXP02000004">
    <property type="protein sequence ID" value="KAF6212039.1"/>
    <property type="molecule type" value="Genomic_DNA"/>
</dbReference>
<gene>
    <name evidence="2" type="ORF">GE061_012557</name>
</gene>
<feature type="region of interest" description="Disordered" evidence="1">
    <location>
        <begin position="35"/>
        <end position="54"/>
    </location>
</feature>
<name>A0A8S9XTZ3_APOLU</name>
<keyword evidence="3" id="KW-1185">Reference proteome</keyword>
<sequence>MGWKRNADMTDEDMENVCRDLRRVGVVLQPVRREETVSQYQNQNDGTDTTLPSTSRAVAAALAERVDDARTNELEKEQVVSPEDGGSADVSADISAIQDYRTSSNEPSLDHLSDNLSQSAPDVNGGRRKRAHEELIDHKSEDDIVVQAEWSPELEYLLMEDDGGIAELIDIIPPPKEEMTPKTEGVGQPGSTNPGTVGSPATPLDIDTLPSTSELCERSTVPPNDAPEEWSPNLVVPGPSTAEPVVEAMMEEEEPIEPPPRYTFRQRVPVDYNHEDSPPPSPSLQTSQSQPAQECAKEHSQTPAAPTDPTEETTSPQASTSEPLTTVIEADPPPPMGSSPFNSGPEFSTWMASPLRSLLADSNGKKDDRSHEVASGRGELKTGHPSKIVYA</sequence>
<reference evidence="2" key="1">
    <citation type="journal article" date="2021" name="Mol. Ecol. Resour.">
        <title>Apolygus lucorum genome provides insights into omnivorousness and mesophyll feeding.</title>
        <authorList>
            <person name="Liu Y."/>
            <person name="Liu H."/>
            <person name="Wang H."/>
            <person name="Huang T."/>
            <person name="Liu B."/>
            <person name="Yang B."/>
            <person name="Yin L."/>
            <person name="Li B."/>
            <person name="Zhang Y."/>
            <person name="Zhang S."/>
            <person name="Jiang F."/>
            <person name="Zhang X."/>
            <person name="Ren Y."/>
            <person name="Wang B."/>
            <person name="Wang S."/>
            <person name="Lu Y."/>
            <person name="Wu K."/>
            <person name="Fan W."/>
            <person name="Wang G."/>
        </authorList>
    </citation>
    <scope>NUCLEOTIDE SEQUENCE</scope>
    <source>
        <strain evidence="2">12Hb</strain>
    </source>
</reference>
<proteinExistence type="predicted"/>
<organism evidence="2 3">
    <name type="scientific">Apolygus lucorum</name>
    <name type="common">Small green plant bug</name>
    <name type="synonym">Lygocoris lucorum</name>
    <dbReference type="NCBI Taxonomy" id="248454"/>
    <lineage>
        <taxon>Eukaryota</taxon>
        <taxon>Metazoa</taxon>
        <taxon>Ecdysozoa</taxon>
        <taxon>Arthropoda</taxon>
        <taxon>Hexapoda</taxon>
        <taxon>Insecta</taxon>
        <taxon>Pterygota</taxon>
        <taxon>Neoptera</taxon>
        <taxon>Paraneoptera</taxon>
        <taxon>Hemiptera</taxon>
        <taxon>Heteroptera</taxon>
        <taxon>Panheteroptera</taxon>
        <taxon>Cimicomorpha</taxon>
        <taxon>Miridae</taxon>
        <taxon>Mirini</taxon>
        <taxon>Apolygus</taxon>
    </lineage>
</organism>
<dbReference type="Proteomes" id="UP000466442">
    <property type="component" value="Unassembled WGS sequence"/>
</dbReference>